<feature type="domain" description="Zn(2)-C6 fungal-type" evidence="7">
    <location>
        <begin position="15"/>
        <end position="46"/>
    </location>
</feature>
<evidence type="ECO:0000313" key="9">
    <source>
        <dbReference type="Proteomes" id="UP000758155"/>
    </source>
</evidence>
<keyword evidence="2" id="KW-0862">Zinc</keyword>
<accession>A0A9P4WV98</accession>
<dbReference type="InterPro" id="IPR036864">
    <property type="entry name" value="Zn2-C6_fun-type_DNA-bd_sf"/>
</dbReference>
<dbReference type="GO" id="GO:0006351">
    <property type="term" value="P:DNA-templated transcription"/>
    <property type="evidence" value="ECO:0007669"/>
    <property type="project" value="InterPro"/>
</dbReference>
<proteinExistence type="predicted"/>
<evidence type="ECO:0000256" key="3">
    <source>
        <dbReference type="ARBA" id="ARBA00023015"/>
    </source>
</evidence>
<name>A0A9P4WV98_9PLEO</name>
<dbReference type="InterPro" id="IPR007219">
    <property type="entry name" value="XnlR_reg_dom"/>
</dbReference>
<dbReference type="Gene3D" id="4.10.240.10">
    <property type="entry name" value="Zn(2)-C6 fungal-type DNA-binding domain"/>
    <property type="match status" value="1"/>
</dbReference>
<keyword evidence="4" id="KW-0238">DNA-binding</keyword>
<reference evidence="8" key="1">
    <citation type="submission" date="2019-04" db="EMBL/GenBank/DDBJ databases">
        <title>Sequencing of skin fungus with MAO and IRED activity.</title>
        <authorList>
            <person name="Marsaioli A.J."/>
            <person name="Bonatto J.M.C."/>
            <person name="Reis Junior O."/>
        </authorList>
    </citation>
    <scope>NUCLEOTIDE SEQUENCE</scope>
    <source>
        <strain evidence="8">28M1</strain>
    </source>
</reference>
<dbReference type="CDD" id="cd00067">
    <property type="entry name" value="GAL4"/>
    <property type="match status" value="1"/>
</dbReference>
<dbReference type="OrthoDB" id="5414787at2759"/>
<keyword evidence="6" id="KW-0539">Nucleus</keyword>
<comment type="caution">
    <text evidence="8">The sequence shown here is derived from an EMBL/GenBank/DDBJ whole genome shotgun (WGS) entry which is preliminary data.</text>
</comment>
<dbReference type="SMART" id="SM00066">
    <property type="entry name" value="GAL4"/>
    <property type="match status" value="1"/>
</dbReference>
<dbReference type="InterPro" id="IPR051430">
    <property type="entry name" value="Fungal_TF_Env_Response"/>
</dbReference>
<dbReference type="PANTHER" id="PTHR31944:SF131">
    <property type="entry name" value="HEME-RESPONSIVE ZINC FINGER TRANSCRIPTION FACTOR HAP1"/>
    <property type="match status" value="1"/>
</dbReference>
<dbReference type="CDD" id="cd12148">
    <property type="entry name" value="fungal_TF_MHR"/>
    <property type="match status" value="1"/>
</dbReference>
<dbReference type="EMBL" id="SWKV01000011">
    <property type="protein sequence ID" value="KAF3043789.1"/>
    <property type="molecule type" value="Genomic_DNA"/>
</dbReference>
<dbReference type="PROSITE" id="PS50048">
    <property type="entry name" value="ZN2_CY6_FUNGAL_2"/>
    <property type="match status" value="1"/>
</dbReference>
<evidence type="ECO:0000259" key="7">
    <source>
        <dbReference type="PROSITE" id="PS50048"/>
    </source>
</evidence>
<organism evidence="8 9">
    <name type="scientific">Didymella heteroderae</name>
    <dbReference type="NCBI Taxonomy" id="1769908"/>
    <lineage>
        <taxon>Eukaryota</taxon>
        <taxon>Fungi</taxon>
        <taxon>Dikarya</taxon>
        <taxon>Ascomycota</taxon>
        <taxon>Pezizomycotina</taxon>
        <taxon>Dothideomycetes</taxon>
        <taxon>Pleosporomycetidae</taxon>
        <taxon>Pleosporales</taxon>
        <taxon>Pleosporineae</taxon>
        <taxon>Didymellaceae</taxon>
        <taxon>Didymella</taxon>
    </lineage>
</organism>
<dbReference type="GO" id="GO:0005634">
    <property type="term" value="C:nucleus"/>
    <property type="evidence" value="ECO:0007669"/>
    <property type="project" value="TreeGrafter"/>
</dbReference>
<dbReference type="Pfam" id="PF00172">
    <property type="entry name" value="Zn_clus"/>
    <property type="match status" value="1"/>
</dbReference>
<keyword evidence="3" id="KW-0805">Transcription regulation</keyword>
<dbReference type="GO" id="GO:0000978">
    <property type="term" value="F:RNA polymerase II cis-regulatory region sequence-specific DNA binding"/>
    <property type="evidence" value="ECO:0007669"/>
    <property type="project" value="TreeGrafter"/>
</dbReference>
<dbReference type="Pfam" id="PF04082">
    <property type="entry name" value="Fungal_trans"/>
    <property type="match status" value="1"/>
</dbReference>
<dbReference type="PROSITE" id="PS00463">
    <property type="entry name" value="ZN2_CY6_FUNGAL_1"/>
    <property type="match status" value="1"/>
</dbReference>
<evidence type="ECO:0000256" key="1">
    <source>
        <dbReference type="ARBA" id="ARBA00022723"/>
    </source>
</evidence>
<protein>
    <recommendedName>
        <fullName evidence="7">Zn(2)-C6 fungal-type domain-containing protein</fullName>
    </recommendedName>
</protein>
<evidence type="ECO:0000256" key="4">
    <source>
        <dbReference type="ARBA" id="ARBA00023125"/>
    </source>
</evidence>
<evidence type="ECO:0000313" key="8">
    <source>
        <dbReference type="EMBL" id="KAF3043789.1"/>
    </source>
</evidence>
<dbReference type="SMART" id="SM00906">
    <property type="entry name" value="Fungal_trans"/>
    <property type="match status" value="1"/>
</dbReference>
<dbReference type="PANTHER" id="PTHR31944">
    <property type="entry name" value="HEME-RESPONSIVE ZINC FINGER TRANSCRIPTION FACTOR HAP1"/>
    <property type="match status" value="1"/>
</dbReference>
<dbReference type="AlphaFoldDB" id="A0A9P4WV98"/>
<evidence type="ECO:0000256" key="6">
    <source>
        <dbReference type="ARBA" id="ARBA00023242"/>
    </source>
</evidence>
<sequence>MDESNPRKRPRPVVSCLRCRDKKLKCDRSSPCENCVKAQIADSCTYQRGLNAAPKGPPSVPSATVDAVDDLQARLAKVEEMLGIRGRSQSTSHSTSENVKPHAIGTVVVKGSRSIFHGQNDRTTLLNQFLEVKEFITEMSNDKQVQASAKQIKFLQNKSRNKIGSPDSAPGSDFSLALLKLREYLPPKPYCDRLVHIYCQHFERTFRVLHIPTFMRRYDQVWMPISSENADICTSSSIIPEVTAVMTMAYHMDDAQQVGDDANHRKYLKEAAMDLIQAWLDELGRKQRTELSTLQVNVLLLLSRSLRGIQPEQLWSATGALVRSAMVMGLNVDPVNVKGITPYMAEMRRRLWATILEVDLQASMFCGMPLVIPELNSSSVVPSNLDDSEFNGFSTVLPVSRPNHVYTDSLFQVVLAASLPQRMKALSVIQHSTPDIRDGIRYGRKVEECLSQKPQKMSLHNNDEALRDSGSLIHRVFLDLYMRRPLIRLYMALIHGPQAQNAANKSLIAELEQHCLESSRVILSYQDLYRIPALTTVTKSPWAQQNFFYNACKMDVLWAALTLCQEIRQCYDLNKPKAVALNLIRAVETTIAYLIDRIEQKGSDLKDIVFLALVLQSVQTPTTAPDRSHILQQTAKKTLATCREKLLQPLFPSEHPQPLTVQPAKRASIDATTLSASMQLTATPPSNPRTTPLSMSESMFPLNLPAGTEQYFGDLSELAAEYNTFQAGMFDANDAFNFGFTQNQNYNWETMWQ</sequence>
<keyword evidence="1" id="KW-0479">Metal-binding</keyword>
<evidence type="ECO:0000256" key="5">
    <source>
        <dbReference type="ARBA" id="ARBA00023163"/>
    </source>
</evidence>
<dbReference type="SUPFAM" id="SSF57701">
    <property type="entry name" value="Zn2/Cys6 DNA-binding domain"/>
    <property type="match status" value="1"/>
</dbReference>
<evidence type="ECO:0000256" key="2">
    <source>
        <dbReference type="ARBA" id="ARBA00022833"/>
    </source>
</evidence>
<gene>
    <name evidence="8" type="ORF">E8E12_010292</name>
</gene>
<dbReference type="GO" id="GO:0001228">
    <property type="term" value="F:DNA-binding transcription activator activity, RNA polymerase II-specific"/>
    <property type="evidence" value="ECO:0007669"/>
    <property type="project" value="TreeGrafter"/>
</dbReference>
<dbReference type="Proteomes" id="UP000758155">
    <property type="component" value="Unassembled WGS sequence"/>
</dbReference>
<keyword evidence="9" id="KW-1185">Reference proteome</keyword>
<dbReference type="GO" id="GO:0008270">
    <property type="term" value="F:zinc ion binding"/>
    <property type="evidence" value="ECO:0007669"/>
    <property type="project" value="InterPro"/>
</dbReference>
<keyword evidence="5" id="KW-0804">Transcription</keyword>
<dbReference type="InterPro" id="IPR001138">
    <property type="entry name" value="Zn2Cys6_DnaBD"/>
</dbReference>